<dbReference type="SUPFAM" id="SSF81442">
    <property type="entry name" value="Cytochrome c oxidase subunit I-like"/>
    <property type="match status" value="1"/>
</dbReference>
<keyword evidence="1" id="KW-1133">Transmembrane helix</keyword>
<feature type="transmembrane region" description="Helical" evidence="1">
    <location>
        <begin position="158"/>
        <end position="180"/>
    </location>
</feature>
<feature type="transmembrane region" description="Helical" evidence="1">
    <location>
        <begin position="330"/>
        <end position="351"/>
    </location>
</feature>
<feature type="transmembrane region" description="Helical" evidence="1">
    <location>
        <begin position="30"/>
        <end position="49"/>
    </location>
</feature>
<feature type="transmembrane region" description="Helical" evidence="1">
    <location>
        <begin position="200"/>
        <end position="221"/>
    </location>
</feature>
<dbReference type="InterPro" id="IPR036927">
    <property type="entry name" value="Cyt_c_oxase-like_su1_sf"/>
</dbReference>
<keyword evidence="1" id="KW-0812">Transmembrane</keyword>
<dbReference type="Proteomes" id="UP000825051">
    <property type="component" value="Chromosome"/>
</dbReference>
<dbReference type="AlphaFoldDB" id="A0A8F9XLC6"/>
<feature type="transmembrane region" description="Helical" evidence="1">
    <location>
        <begin position="69"/>
        <end position="90"/>
    </location>
</feature>
<dbReference type="EMBL" id="CP080507">
    <property type="protein sequence ID" value="QYM78894.1"/>
    <property type="molecule type" value="Genomic_DNA"/>
</dbReference>
<feature type="transmembrane region" description="Helical" evidence="1">
    <location>
        <begin position="233"/>
        <end position="252"/>
    </location>
</feature>
<accession>A0A8F9XLC6</accession>
<organism evidence="2 3">
    <name type="scientific">Horticoccus luteus</name>
    <dbReference type="NCBI Taxonomy" id="2862869"/>
    <lineage>
        <taxon>Bacteria</taxon>
        <taxon>Pseudomonadati</taxon>
        <taxon>Verrucomicrobiota</taxon>
        <taxon>Opitutia</taxon>
        <taxon>Opitutales</taxon>
        <taxon>Opitutaceae</taxon>
        <taxon>Horticoccus</taxon>
    </lineage>
</organism>
<proteinExistence type="predicted"/>
<keyword evidence="1" id="KW-0472">Membrane</keyword>
<feature type="transmembrane region" description="Helical" evidence="1">
    <location>
        <begin position="126"/>
        <end position="146"/>
    </location>
</feature>
<feature type="transmembrane region" description="Helical" evidence="1">
    <location>
        <begin position="258"/>
        <end position="284"/>
    </location>
</feature>
<gene>
    <name evidence="2" type="ORF">K0B96_16555</name>
</gene>
<keyword evidence="3" id="KW-1185">Reference proteome</keyword>
<evidence type="ECO:0000313" key="2">
    <source>
        <dbReference type="EMBL" id="QYM78894.1"/>
    </source>
</evidence>
<reference evidence="2" key="1">
    <citation type="submission" date="2021-08" db="EMBL/GenBank/DDBJ databases">
        <title>Genome of a novel bacterium of the phylum Verrucomicrobia, Oleiharenicola sp. KSB-15.</title>
        <authorList>
            <person name="Chung J.-H."/>
            <person name="Ahn J.-H."/>
            <person name="Yoon Y."/>
            <person name="Kim D.-Y."/>
            <person name="An S.-H."/>
            <person name="Park I."/>
            <person name="Yeon J."/>
        </authorList>
    </citation>
    <scope>NUCLEOTIDE SEQUENCE</scope>
    <source>
        <strain evidence="2">KSB-15</strain>
    </source>
</reference>
<evidence type="ECO:0000313" key="3">
    <source>
        <dbReference type="Proteomes" id="UP000825051"/>
    </source>
</evidence>
<dbReference type="Gene3D" id="1.20.210.10">
    <property type="entry name" value="Cytochrome c oxidase-like, subunit I domain"/>
    <property type="match status" value="1"/>
</dbReference>
<feature type="transmembrane region" description="Helical" evidence="1">
    <location>
        <begin position="409"/>
        <end position="432"/>
    </location>
</feature>
<protein>
    <submittedName>
        <fullName evidence="2">Uncharacterized protein</fullName>
    </submittedName>
</protein>
<feature type="transmembrane region" description="Helical" evidence="1">
    <location>
        <begin position="102"/>
        <end position="120"/>
    </location>
</feature>
<dbReference type="KEGG" id="ole:K0B96_16555"/>
<feature type="transmembrane region" description="Helical" evidence="1">
    <location>
        <begin position="296"/>
        <end position="318"/>
    </location>
</feature>
<name>A0A8F9XLC6_9BACT</name>
<dbReference type="RefSeq" id="WP_220162044.1">
    <property type="nucleotide sequence ID" value="NZ_CP080507.1"/>
</dbReference>
<sequence length="453" mass="47649">MPEAISTPSTTTPRTVKPGGWLAAQGRLPLAFMMLALAWLVVATALLITHPSALARPHAHPHVVALTHAWVLGFFVTVACGAIYQLAPVALGTTLVSERYGWWHFGLHAVGVPGMVYSFWVWDLKALGHFAFFVALGVLLFSVNTWRTVRQSGRGGVVAWSLVLAAAWLLTTVLVGLLLAANRYWLFIPLDPIVLLRAHAHLGLVGFFVTLLQGVGFQLVPMFTLGEVRNWRLAGLGLALSQIGLVVLAPALTWQCGWFAVGGAAIITAGLTCSAVGLSRALATRKKRALDPGTQAFLRGGVGLCFAAVVGVALLIPGAPGGSAAGGFGAMPYALLALAGGLLPCIAGMMCKIVPFLTWMRAYGPRVGRSPTPAAGALTHARLEQWGLGLQFAAVAPLLIGTWRLSEAWLVIGVWMLAAGVALFTADMIGVLRHLRPGGVSVSAPARKSVSLP</sequence>
<evidence type="ECO:0000256" key="1">
    <source>
        <dbReference type="SAM" id="Phobius"/>
    </source>
</evidence>